<dbReference type="EMBL" id="JAAVMX010000002">
    <property type="protein sequence ID" value="KAF4512475.1"/>
    <property type="molecule type" value="Genomic_DNA"/>
</dbReference>
<dbReference type="OrthoDB" id="277802at2759"/>
<evidence type="ECO:0000256" key="1">
    <source>
        <dbReference type="PROSITE-ProRule" id="PRU00176"/>
    </source>
</evidence>
<dbReference type="SMART" id="SM00360">
    <property type="entry name" value="RRM"/>
    <property type="match status" value="1"/>
</dbReference>
<dbReference type="CDD" id="cd12246">
    <property type="entry name" value="RRM1_U1A_like"/>
    <property type="match status" value="1"/>
</dbReference>
<proteinExistence type="predicted"/>
<protein>
    <recommendedName>
        <fullName evidence="3">RRM domain-containing protein</fullName>
    </recommendedName>
</protein>
<dbReference type="Proteomes" id="UP000557566">
    <property type="component" value="Unassembled WGS sequence"/>
</dbReference>
<dbReference type="GO" id="GO:0003723">
    <property type="term" value="F:RNA binding"/>
    <property type="evidence" value="ECO:0007669"/>
    <property type="project" value="UniProtKB-UniRule"/>
</dbReference>
<dbReference type="Gene3D" id="3.30.70.330">
    <property type="match status" value="1"/>
</dbReference>
<feature type="compositionally biased region" description="Acidic residues" evidence="2">
    <location>
        <begin position="178"/>
        <end position="197"/>
    </location>
</feature>
<keyword evidence="1" id="KW-0694">RNA-binding</keyword>
<evidence type="ECO:0000256" key="2">
    <source>
        <dbReference type="SAM" id="MobiDB-lite"/>
    </source>
</evidence>
<reference evidence="4 5" key="1">
    <citation type="journal article" date="2020" name="Genome Biol. Evol.">
        <title>A new high-quality draft genome assembly of the Chinese cordyceps Ophiocordyceps sinensis.</title>
        <authorList>
            <person name="Shu R."/>
            <person name="Zhang J."/>
            <person name="Meng Q."/>
            <person name="Zhang H."/>
            <person name="Zhou G."/>
            <person name="Li M."/>
            <person name="Wu P."/>
            <person name="Zhao Y."/>
            <person name="Chen C."/>
            <person name="Qin Q."/>
        </authorList>
    </citation>
    <scope>NUCLEOTIDE SEQUENCE [LARGE SCALE GENOMIC DNA]</scope>
    <source>
        <strain evidence="4 5">IOZ07</strain>
    </source>
</reference>
<sequence length="197" mass="21420">MATRAPPRGLAPNASLPAKVQSMPPNQTLYVTNLPSAKIQKADLRTALYMLFSTFGHVLDVVALKTMSMRGQAHIVYRDVQTSTQAMRHLDGQAFLGRPLKIQYAKSKSNFVAKLDGTFKIPVVAGAVNVEQTELQRSIFDAPPAAGTTSAKPAGAADQVMKDAADPKSRGQKRTRDEEDDESEEDVAMEEDSDDDE</sequence>
<dbReference type="FunFam" id="3.30.70.330:FF:000039">
    <property type="entry name" value="U1 small nuclear ribonucleoprotein A"/>
    <property type="match status" value="1"/>
</dbReference>
<dbReference type="SUPFAM" id="SSF54928">
    <property type="entry name" value="RNA-binding domain, RBD"/>
    <property type="match status" value="1"/>
</dbReference>
<accession>A0A8H4PY10</accession>
<feature type="compositionally biased region" description="Basic and acidic residues" evidence="2">
    <location>
        <begin position="160"/>
        <end position="177"/>
    </location>
</feature>
<dbReference type="InterPro" id="IPR035979">
    <property type="entry name" value="RBD_domain_sf"/>
</dbReference>
<dbReference type="PROSITE" id="PS50102">
    <property type="entry name" value="RRM"/>
    <property type="match status" value="1"/>
</dbReference>
<dbReference type="InterPro" id="IPR012677">
    <property type="entry name" value="Nucleotide-bd_a/b_plait_sf"/>
</dbReference>
<evidence type="ECO:0000259" key="3">
    <source>
        <dbReference type="PROSITE" id="PS50102"/>
    </source>
</evidence>
<name>A0A8H4PY10_9HYPO</name>
<dbReference type="InterPro" id="IPR000504">
    <property type="entry name" value="RRM_dom"/>
</dbReference>
<feature type="domain" description="RRM" evidence="3">
    <location>
        <begin position="27"/>
        <end position="107"/>
    </location>
</feature>
<gene>
    <name evidence="4" type="ORF">G6O67_001611</name>
</gene>
<organism evidence="4 5">
    <name type="scientific">Ophiocordyceps sinensis</name>
    <dbReference type="NCBI Taxonomy" id="72228"/>
    <lineage>
        <taxon>Eukaryota</taxon>
        <taxon>Fungi</taxon>
        <taxon>Dikarya</taxon>
        <taxon>Ascomycota</taxon>
        <taxon>Pezizomycotina</taxon>
        <taxon>Sordariomycetes</taxon>
        <taxon>Hypocreomycetidae</taxon>
        <taxon>Hypocreales</taxon>
        <taxon>Ophiocordycipitaceae</taxon>
        <taxon>Ophiocordyceps</taxon>
    </lineage>
</organism>
<dbReference type="Pfam" id="PF13893">
    <property type="entry name" value="RRM_5"/>
    <property type="match status" value="1"/>
</dbReference>
<evidence type="ECO:0000313" key="5">
    <source>
        <dbReference type="Proteomes" id="UP000557566"/>
    </source>
</evidence>
<dbReference type="AlphaFoldDB" id="A0A8H4PY10"/>
<feature type="region of interest" description="Disordered" evidence="2">
    <location>
        <begin position="141"/>
        <end position="197"/>
    </location>
</feature>
<comment type="caution">
    <text evidence="4">The sequence shown here is derived from an EMBL/GenBank/DDBJ whole genome shotgun (WGS) entry which is preliminary data.</text>
</comment>
<keyword evidence="5" id="KW-1185">Reference proteome</keyword>
<evidence type="ECO:0000313" key="4">
    <source>
        <dbReference type="EMBL" id="KAF4512475.1"/>
    </source>
</evidence>